<evidence type="ECO:0000259" key="2">
    <source>
        <dbReference type="Pfam" id="PF03372"/>
    </source>
</evidence>
<keyword evidence="3" id="KW-0378">Hydrolase</keyword>
<reference evidence="3 4" key="1">
    <citation type="submission" date="2019-09" db="EMBL/GenBank/DDBJ databases">
        <title>Draft genome sequencing and comparative genomics of hatchery-associated Vibrios.</title>
        <authorList>
            <person name="Kehlet-Delgado H."/>
            <person name="Mueller R.S."/>
        </authorList>
    </citation>
    <scope>NUCLEOTIDE SEQUENCE [LARGE SCALE GENOMIC DNA]</scope>
    <source>
        <strain evidence="3 4">99-70-13A3</strain>
    </source>
</reference>
<dbReference type="GO" id="GO:0006506">
    <property type="term" value="P:GPI anchor biosynthetic process"/>
    <property type="evidence" value="ECO:0007669"/>
    <property type="project" value="TreeGrafter"/>
</dbReference>
<protein>
    <submittedName>
        <fullName evidence="3">Endonuclease</fullName>
    </submittedName>
</protein>
<keyword evidence="3" id="KW-0255">Endonuclease</keyword>
<feature type="chain" id="PRO_5030971798" evidence="1">
    <location>
        <begin position="21"/>
        <end position="286"/>
    </location>
</feature>
<dbReference type="PANTHER" id="PTHR14859">
    <property type="entry name" value="CALCOFLUOR WHITE HYPERSENSITIVE PROTEIN PRECURSOR"/>
    <property type="match status" value="1"/>
</dbReference>
<dbReference type="GO" id="GO:0004519">
    <property type="term" value="F:endonuclease activity"/>
    <property type="evidence" value="ECO:0007669"/>
    <property type="project" value="UniProtKB-KW"/>
</dbReference>
<name>A0A7Y4D506_VIBSP</name>
<dbReference type="PANTHER" id="PTHR14859:SF15">
    <property type="entry name" value="ENDONUCLEASE_EXONUCLEASE_PHOSPHATASE DOMAIN-CONTAINING PROTEIN"/>
    <property type="match status" value="1"/>
</dbReference>
<dbReference type="GO" id="GO:0016020">
    <property type="term" value="C:membrane"/>
    <property type="evidence" value="ECO:0007669"/>
    <property type="project" value="GOC"/>
</dbReference>
<dbReference type="InterPro" id="IPR005135">
    <property type="entry name" value="Endo/exonuclease/phosphatase"/>
</dbReference>
<dbReference type="Pfam" id="PF03372">
    <property type="entry name" value="Exo_endo_phos"/>
    <property type="match status" value="1"/>
</dbReference>
<dbReference type="Gene3D" id="3.60.10.10">
    <property type="entry name" value="Endonuclease/exonuclease/phosphatase"/>
    <property type="match status" value="1"/>
</dbReference>
<gene>
    <name evidence="3" type="ORF">F0234_03350</name>
</gene>
<sequence>MKYKSLLLPLSLAISATAMAGGHREPYQAQTDLIDKTFTEQQAPTIRVATFNMAAARVSSLTEIAKAIKALNADVVAIQEVDVLTDRSGNVDQPKKLAELTGLNIEFGRAIDFDGGQYGLAIASKYPILKTEVTQLPSGNREQRIVFEAHIDVPGFNAPITVFNAHLDTKEDPAMRVGQVRELNDTAIDTRGIKILLGDMNDVPESVTYRELSRYWNNITDQNVDFRSWPAGNPEIQVDYVMTSKAQVWKIKEITVPQNNAQYADTNWPAVTDHLPIVVEMKMLEQ</sequence>
<dbReference type="AlphaFoldDB" id="A0A7Y4D506"/>
<dbReference type="SUPFAM" id="SSF56219">
    <property type="entry name" value="DNase I-like"/>
    <property type="match status" value="1"/>
</dbReference>
<keyword evidence="3" id="KW-0540">Nuclease</keyword>
<evidence type="ECO:0000313" key="3">
    <source>
        <dbReference type="EMBL" id="NOJ11797.1"/>
    </source>
</evidence>
<dbReference type="InterPro" id="IPR036691">
    <property type="entry name" value="Endo/exonu/phosph_ase_sf"/>
</dbReference>
<keyword evidence="1" id="KW-0732">Signal</keyword>
<dbReference type="Proteomes" id="UP000519158">
    <property type="component" value="Unassembled WGS sequence"/>
</dbReference>
<dbReference type="RefSeq" id="WP_171327613.1">
    <property type="nucleotide sequence ID" value="NZ_CAWPOP010000002.1"/>
</dbReference>
<dbReference type="InterPro" id="IPR051916">
    <property type="entry name" value="GPI-anchor_lipid_remodeler"/>
</dbReference>
<evidence type="ECO:0000313" key="4">
    <source>
        <dbReference type="Proteomes" id="UP000519158"/>
    </source>
</evidence>
<feature type="domain" description="Endonuclease/exonuclease/phosphatase" evidence="2">
    <location>
        <begin position="49"/>
        <end position="257"/>
    </location>
</feature>
<comment type="caution">
    <text evidence="3">The sequence shown here is derived from an EMBL/GenBank/DDBJ whole genome shotgun (WGS) entry which is preliminary data.</text>
</comment>
<dbReference type="EMBL" id="VTXL01000002">
    <property type="protein sequence ID" value="NOJ11797.1"/>
    <property type="molecule type" value="Genomic_DNA"/>
</dbReference>
<organism evidence="3 4">
    <name type="scientific">Vibrio splendidus</name>
    <dbReference type="NCBI Taxonomy" id="29497"/>
    <lineage>
        <taxon>Bacteria</taxon>
        <taxon>Pseudomonadati</taxon>
        <taxon>Pseudomonadota</taxon>
        <taxon>Gammaproteobacteria</taxon>
        <taxon>Vibrionales</taxon>
        <taxon>Vibrionaceae</taxon>
        <taxon>Vibrio</taxon>
    </lineage>
</organism>
<proteinExistence type="predicted"/>
<accession>A0A7Y4D506</accession>
<evidence type="ECO:0000256" key="1">
    <source>
        <dbReference type="SAM" id="SignalP"/>
    </source>
</evidence>
<feature type="signal peptide" evidence="1">
    <location>
        <begin position="1"/>
        <end position="20"/>
    </location>
</feature>